<dbReference type="GeneID" id="14873265"/>
<dbReference type="PANTHER" id="PTHR34411">
    <property type="entry name" value="DUF6748 DOMAIN-CONTAINING PROTEIN-RELATED"/>
    <property type="match status" value="1"/>
</dbReference>
<proteinExistence type="predicted"/>
<feature type="transmembrane region" description="Helical" evidence="2">
    <location>
        <begin position="194"/>
        <end position="219"/>
    </location>
</feature>
<evidence type="ECO:0000313" key="3">
    <source>
        <dbReference type="EMBL" id="EGG21087.1"/>
    </source>
</evidence>
<dbReference type="KEGG" id="dfa:DFA_00962"/>
<feature type="region of interest" description="Disordered" evidence="1">
    <location>
        <begin position="1"/>
        <end position="31"/>
    </location>
</feature>
<accession>F4PUR8</accession>
<reference evidence="4" key="1">
    <citation type="journal article" date="2011" name="Genome Res.">
        <title>Phylogeny-wide analysis of social amoeba genomes highlights ancient origins for complex intercellular communication.</title>
        <authorList>
            <person name="Heidel A.J."/>
            <person name="Lawal H.M."/>
            <person name="Felder M."/>
            <person name="Schilde C."/>
            <person name="Helps N.R."/>
            <person name="Tunggal B."/>
            <person name="Rivero F."/>
            <person name="John U."/>
            <person name="Schleicher M."/>
            <person name="Eichinger L."/>
            <person name="Platzer M."/>
            <person name="Noegel A.A."/>
            <person name="Schaap P."/>
            <person name="Gloeckner G."/>
        </authorList>
    </citation>
    <scope>NUCLEOTIDE SEQUENCE [LARGE SCALE GENOMIC DNA]</scope>
    <source>
        <strain evidence="4">SH3</strain>
    </source>
</reference>
<keyword evidence="2" id="KW-1133">Transmembrane helix</keyword>
<dbReference type="AlphaFoldDB" id="F4PUR8"/>
<evidence type="ECO:0000256" key="2">
    <source>
        <dbReference type="SAM" id="Phobius"/>
    </source>
</evidence>
<keyword evidence="4" id="KW-1185">Reference proteome</keyword>
<keyword evidence="2" id="KW-0472">Membrane</keyword>
<dbReference type="Proteomes" id="UP000007797">
    <property type="component" value="Unassembled WGS sequence"/>
</dbReference>
<evidence type="ECO:0000313" key="4">
    <source>
        <dbReference type="Proteomes" id="UP000007797"/>
    </source>
</evidence>
<organism evidence="3 4">
    <name type="scientific">Cavenderia fasciculata</name>
    <name type="common">Slime mold</name>
    <name type="synonym">Dictyostelium fasciculatum</name>
    <dbReference type="NCBI Taxonomy" id="261658"/>
    <lineage>
        <taxon>Eukaryota</taxon>
        <taxon>Amoebozoa</taxon>
        <taxon>Evosea</taxon>
        <taxon>Eumycetozoa</taxon>
        <taxon>Dictyostelia</taxon>
        <taxon>Acytosteliales</taxon>
        <taxon>Cavenderiaceae</taxon>
        <taxon>Cavenderia</taxon>
    </lineage>
</organism>
<name>F4PUR8_CACFS</name>
<feature type="compositionally biased region" description="Low complexity" evidence="1">
    <location>
        <begin position="14"/>
        <end position="31"/>
    </location>
</feature>
<dbReference type="InterPro" id="IPR040405">
    <property type="entry name" value="DDB_G0275255-like"/>
</dbReference>
<evidence type="ECO:0000256" key="1">
    <source>
        <dbReference type="SAM" id="MobiDB-lite"/>
    </source>
</evidence>
<dbReference type="RefSeq" id="XP_004358937.1">
    <property type="nucleotide sequence ID" value="XM_004358880.1"/>
</dbReference>
<gene>
    <name evidence="3" type="ORF">DFA_00962</name>
</gene>
<dbReference type="OrthoDB" id="5596992at2759"/>
<protein>
    <submittedName>
        <fullName evidence="3">Uncharacterized protein</fullName>
    </submittedName>
</protein>
<keyword evidence="2" id="KW-0812">Transmembrane</keyword>
<sequence>MTDQKQPQENTKNEQQQPTQEEVAAATTTTAASSVVDDGVVRMGEIVSGDEDIQIERDVAKWMKDMLNREVKKLKDQGARCTQLTVKNTGILIQEENKILNRVEVDTAFDFDEVISILISDSTECPVKKGYSYINVILITKKPTPMILPYIYLKSDVNKLTDWVFINNQFGRSQHKIEEYSEVKAETTTTIPNWFNYLIMLKYLLSIIVFIIIISSLVVSTTSFKLDAQYYVVRPDLRLCSKPMCGGFILQRLNGEPGERGIYVAELLFDTPTTRPRVNPSTVTQLIQDDPLSVIVRGFFQKNQHNNLYNDLFVLNYYKSLPPPDSTYSQFAVDQATHSRYFRVNPCKQQEGSVGSDEEDPITTCTFTEVHYNTAHENIVYKDPFNQGFALFDHKWYKSRLNDVKDIHTSTIIEALQDGTNITILRSFVHLPDPREECPALTRTKCESGEVSTYTRDENRCYVFNKCTRQGPCPLYVPHCPRRYVTVSFASTPNACPAWICDAEFLDDTNPFKPFPLR</sequence>
<dbReference type="EMBL" id="GL883010">
    <property type="protein sequence ID" value="EGG21087.1"/>
    <property type="molecule type" value="Genomic_DNA"/>
</dbReference>
<feature type="compositionally biased region" description="Polar residues" evidence="1">
    <location>
        <begin position="1"/>
        <end position="10"/>
    </location>
</feature>